<dbReference type="Gene3D" id="1.10.10.2150">
    <property type="entry name" value="Ribosomal RNA-processing protein 8, N-terminal domain"/>
    <property type="match status" value="1"/>
</dbReference>
<keyword evidence="4 9" id="KW-0698">rRNA processing</keyword>
<feature type="region of interest" description="Disordered" evidence="10">
    <location>
        <begin position="1"/>
        <end position="97"/>
    </location>
</feature>
<feature type="non-terminal residue" evidence="12">
    <location>
        <position position="1"/>
    </location>
</feature>
<comment type="function">
    <text evidence="9">Probable methyltransferase required to silence rDNA.</text>
</comment>
<feature type="compositionally biased region" description="Basic residues" evidence="10">
    <location>
        <begin position="42"/>
        <end position="58"/>
    </location>
</feature>
<reference evidence="12" key="1">
    <citation type="submission" date="2025-08" db="UniProtKB">
        <authorList>
            <consortium name="RefSeq"/>
        </authorList>
    </citation>
    <scope>IDENTIFICATION</scope>
</reference>
<dbReference type="EC" id="2.1.1.-" evidence="9"/>
<protein>
    <recommendedName>
        <fullName evidence="3 9">Ribosomal RNA-processing protein 8</fullName>
        <ecNumber evidence="9">2.1.1.-</ecNumber>
    </recommendedName>
</protein>
<dbReference type="Pfam" id="PF05148">
    <property type="entry name" value="Methyltransf_8"/>
    <property type="match status" value="1"/>
</dbReference>
<dbReference type="PANTHER" id="PTHR12787:SF0">
    <property type="entry name" value="RIBOSOMAL RNA-PROCESSING PROTEIN 8"/>
    <property type="match status" value="1"/>
</dbReference>
<name>A0ABM1KL82_GEKJA</name>
<dbReference type="Gene3D" id="3.40.50.150">
    <property type="entry name" value="Vaccinia Virus protein VP39"/>
    <property type="match status" value="1"/>
</dbReference>
<evidence type="ECO:0000313" key="11">
    <source>
        <dbReference type="Proteomes" id="UP000694871"/>
    </source>
</evidence>
<keyword evidence="5 9" id="KW-0489">Methyltransferase</keyword>
<dbReference type="GeneID" id="107116954"/>
<keyword evidence="7 9" id="KW-0949">S-adenosyl-L-methionine</keyword>
<gene>
    <name evidence="12" type="primary">RRP8</name>
</gene>
<evidence type="ECO:0000256" key="7">
    <source>
        <dbReference type="ARBA" id="ARBA00022691"/>
    </source>
</evidence>
<comment type="similarity">
    <text evidence="2 9">Belongs to the methyltransferase superfamily. RRP8 family.</text>
</comment>
<evidence type="ECO:0000256" key="2">
    <source>
        <dbReference type="ARBA" id="ARBA00006301"/>
    </source>
</evidence>
<keyword evidence="8 9" id="KW-0539">Nucleus</keyword>
<evidence type="ECO:0000256" key="3">
    <source>
        <dbReference type="ARBA" id="ARBA00020203"/>
    </source>
</evidence>
<evidence type="ECO:0000313" key="12">
    <source>
        <dbReference type="RefSeq" id="XP_015274469.1"/>
    </source>
</evidence>
<dbReference type="InterPro" id="IPR042036">
    <property type="entry name" value="RRP8_N"/>
</dbReference>
<dbReference type="SUPFAM" id="SSF53335">
    <property type="entry name" value="S-adenosyl-L-methionine-dependent methyltransferases"/>
    <property type="match status" value="1"/>
</dbReference>
<feature type="compositionally biased region" description="Low complexity" evidence="10">
    <location>
        <begin position="21"/>
        <end position="32"/>
    </location>
</feature>
<dbReference type="Proteomes" id="UP000694871">
    <property type="component" value="Unplaced"/>
</dbReference>
<evidence type="ECO:0000256" key="5">
    <source>
        <dbReference type="ARBA" id="ARBA00022603"/>
    </source>
</evidence>
<evidence type="ECO:0000256" key="1">
    <source>
        <dbReference type="ARBA" id="ARBA00004604"/>
    </source>
</evidence>
<dbReference type="RefSeq" id="XP_015274469.1">
    <property type="nucleotide sequence ID" value="XM_015418983.1"/>
</dbReference>
<proteinExistence type="inferred from homology"/>
<sequence>GETAAAAGGEDPVPGGKQKNSPAAESPAGAAGEKPKPPLTRKQWRNRRKNKRRQKNKFKAGGGRDAAEPPGSPPLEAAEPPGCLPLEASLLPPEEEPLGGRAASLRLQLQERLDSARFRYINQQLYTRPSHEAARLFQEDPEAFAVYHRGFAQQVARWPENPLQRFVRYLRNRPALLVVADFGCGDCTLARSIRNKVHCFDVVALDPRVTVCDMSQVPLEAASVDVVVFCLALMGTNLCEILEEANRVLRVG</sequence>
<keyword evidence="11" id="KW-1185">Reference proteome</keyword>
<evidence type="ECO:0000256" key="4">
    <source>
        <dbReference type="ARBA" id="ARBA00022552"/>
    </source>
</evidence>
<organism evidence="11 12">
    <name type="scientific">Gekko japonicus</name>
    <name type="common">Schlegel's Japanese gecko</name>
    <dbReference type="NCBI Taxonomy" id="146911"/>
    <lineage>
        <taxon>Eukaryota</taxon>
        <taxon>Metazoa</taxon>
        <taxon>Chordata</taxon>
        <taxon>Craniata</taxon>
        <taxon>Vertebrata</taxon>
        <taxon>Euteleostomi</taxon>
        <taxon>Lepidosauria</taxon>
        <taxon>Squamata</taxon>
        <taxon>Bifurcata</taxon>
        <taxon>Gekkota</taxon>
        <taxon>Gekkonidae</taxon>
        <taxon>Gekkoninae</taxon>
        <taxon>Gekko</taxon>
    </lineage>
</organism>
<dbReference type="InterPro" id="IPR007823">
    <property type="entry name" value="RRP8"/>
</dbReference>
<dbReference type="PANTHER" id="PTHR12787">
    <property type="entry name" value="RIBOSOMAL RNA-PROCESSING PROTEIN 8"/>
    <property type="match status" value="1"/>
</dbReference>
<comment type="subcellular location">
    <subcellularLocation>
        <location evidence="1 9">Nucleus</location>
        <location evidence="1 9">Nucleolus</location>
    </subcellularLocation>
</comment>
<evidence type="ECO:0000256" key="8">
    <source>
        <dbReference type="ARBA" id="ARBA00023242"/>
    </source>
</evidence>
<evidence type="ECO:0000256" key="6">
    <source>
        <dbReference type="ARBA" id="ARBA00022679"/>
    </source>
</evidence>
<dbReference type="InterPro" id="IPR029063">
    <property type="entry name" value="SAM-dependent_MTases_sf"/>
</dbReference>
<evidence type="ECO:0000256" key="10">
    <source>
        <dbReference type="SAM" id="MobiDB-lite"/>
    </source>
</evidence>
<keyword evidence="6 9" id="KW-0808">Transferase</keyword>
<evidence type="ECO:0000256" key="9">
    <source>
        <dbReference type="RuleBase" id="RU365074"/>
    </source>
</evidence>
<accession>A0ABM1KL82</accession>